<dbReference type="Proteomes" id="UP000765509">
    <property type="component" value="Unassembled WGS sequence"/>
</dbReference>
<feature type="region of interest" description="Disordered" evidence="1">
    <location>
        <begin position="321"/>
        <end position="361"/>
    </location>
</feature>
<dbReference type="GO" id="GO:0070449">
    <property type="term" value="C:elongin complex"/>
    <property type="evidence" value="ECO:0007669"/>
    <property type="project" value="InterPro"/>
</dbReference>
<dbReference type="Gene3D" id="6.10.250.3180">
    <property type="match status" value="1"/>
</dbReference>
<organism evidence="2 3">
    <name type="scientific">Austropuccinia psidii MF-1</name>
    <dbReference type="NCBI Taxonomy" id="1389203"/>
    <lineage>
        <taxon>Eukaryota</taxon>
        <taxon>Fungi</taxon>
        <taxon>Dikarya</taxon>
        <taxon>Basidiomycota</taxon>
        <taxon>Pucciniomycotina</taxon>
        <taxon>Pucciniomycetes</taxon>
        <taxon>Pucciniales</taxon>
        <taxon>Sphaerophragmiaceae</taxon>
        <taxon>Austropuccinia</taxon>
    </lineage>
</organism>
<protein>
    <recommendedName>
        <fullName evidence="4">Elongin-A</fullName>
    </recommendedName>
</protein>
<feature type="compositionally biased region" description="Low complexity" evidence="1">
    <location>
        <begin position="352"/>
        <end position="361"/>
    </location>
</feature>
<dbReference type="OrthoDB" id="21513at2759"/>
<evidence type="ECO:0000313" key="3">
    <source>
        <dbReference type="Proteomes" id="UP000765509"/>
    </source>
</evidence>
<sequence length="361" mass="39755">MAVASLKESCLRTLTAHSASLFEVGPCPYRLIRPVLFACQPDQLAYIEDNSPHLMLDSDEIWALLLSRDFPNQSIIPIIQPNQSSVELNSSDLNLNSLQIKLPSNRVKYYEALDEKEQALASASARLRQRTLENRSDQGKRKAIFTREADFGLGSKIKKPKVWKSWGSSTSSGKTLAEKARQQVKKSAAVYANAARTKRLPPHQLRENSNPNSQTPSLALSHESLFTTATQLKSKTPPSSSNSTKPTSTTIKLVKVPYPSSPSAFNNNQIVPTPFPKPLSKTLPMSHQTMRLHTTTSSTQNHLVEPPAPLPPTAALLRSKALERSSSAKNQTPDKKLASLFIPKSKPPWKPTPSKKTFGCA</sequence>
<comment type="caution">
    <text evidence="2">The sequence shown here is derived from an EMBL/GenBank/DDBJ whole genome shotgun (WGS) entry which is preliminary data.</text>
</comment>
<dbReference type="PANTHER" id="PTHR15141">
    <property type="entry name" value="TRANSCRIPTION ELONGATION FACTOR B POLYPEPTIDE 3"/>
    <property type="match status" value="1"/>
</dbReference>
<proteinExistence type="predicted"/>
<dbReference type="Pfam" id="PF06881">
    <property type="entry name" value="Elongin_A"/>
    <property type="match status" value="1"/>
</dbReference>
<dbReference type="InterPro" id="IPR051870">
    <property type="entry name" value="Elongin-A_domain"/>
</dbReference>
<feature type="compositionally biased region" description="Polar residues" evidence="1">
    <location>
        <begin position="207"/>
        <end position="217"/>
    </location>
</feature>
<dbReference type="EMBL" id="AVOT02000077">
    <property type="protein sequence ID" value="MBW0460922.1"/>
    <property type="molecule type" value="Genomic_DNA"/>
</dbReference>
<evidence type="ECO:0000256" key="1">
    <source>
        <dbReference type="SAM" id="MobiDB-lite"/>
    </source>
</evidence>
<accession>A0A9Q3B999</accession>
<dbReference type="AlphaFoldDB" id="A0A9Q3B999"/>
<name>A0A9Q3B999_9BASI</name>
<keyword evidence="3" id="KW-1185">Reference proteome</keyword>
<evidence type="ECO:0000313" key="2">
    <source>
        <dbReference type="EMBL" id="MBW0460922.1"/>
    </source>
</evidence>
<reference evidence="2" key="1">
    <citation type="submission" date="2021-03" db="EMBL/GenBank/DDBJ databases">
        <title>Draft genome sequence of rust myrtle Austropuccinia psidii MF-1, a brazilian biotype.</title>
        <authorList>
            <person name="Quecine M.C."/>
            <person name="Pachon D.M.R."/>
            <person name="Bonatelli M.L."/>
            <person name="Correr F.H."/>
            <person name="Franceschini L.M."/>
            <person name="Leite T.F."/>
            <person name="Margarido G.R.A."/>
            <person name="Almeida C.A."/>
            <person name="Ferrarezi J.A."/>
            <person name="Labate C.A."/>
        </authorList>
    </citation>
    <scope>NUCLEOTIDE SEQUENCE</scope>
    <source>
        <strain evidence="2">MF-1</strain>
    </source>
</reference>
<feature type="region of interest" description="Disordered" evidence="1">
    <location>
        <begin position="187"/>
        <end position="217"/>
    </location>
</feature>
<dbReference type="GO" id="GO:0006368">
    <property type="term" value="P:transcription elongation by RNA polymerase II"/>
    <property type="evidence" value="ECO:0007669"/>
    <property type="project" value="InterPro"/>
</dbReference>
<dbReference type="InterPro" id="IPR010684">
    <property type="entry name" value="RNA_pol_II_trans_fac_SIII_A"/>
</dbReference>
<gene>
    <name evidence="2" type="ORF">O181_000637</name>
</gene>
<dbReference type="PANTHER" id="PTHR15141:SF76">
    <property type="entry name" value="TRANSCRIPTION ELONGATION FACTOR B POLYPEPTIDE 3"/>
    <property type="match status" value="1"/>
</dbReference>
<evidence type="ECO:0008006" key="4">
    <source>
        <dbReference type="Google" id="ProtNLM"/>
    </source>
</evidence>